<evidence type="ECO:0000256" key="2">
    <source>
        <dbReference type="ARBA" id="ARBA00001913"/>
    </source>
</evidence>
<comment type="cofactor">
    <cofactor evidence="3">
        <name>heme b</name>
        <dbReference type="ChEBI" id="CHEBI:60344"/>
    </cofactor>
</comment>
<dbReference type="GO" id="GO:0046872">
    <property type="term" value="F:metal ion binding"/>
    <property type="evidence" value="ECO:0007669"/>
    <property type="project" value="UniProtKB-KW"/>
</dbReference>
<comment type="catalytic activity">
    <reaction evidence="1">
        <text>2 a phenolic donor + H2O2 = 2 a phenolic radical donor + 2 H2O</text>
        <dbReference type="Rhea" id="RHEA:56136"/>
        <dbReference type="ChEBI" id="CHEBI:15377"/>
        <dbReference type="ChEBI" id="CHEBI:16240"/>
        <dbReference type="ChEBI" id="CHEBI:139520"/>
        <dbReference type="ChEBI" id="CHEBI:139521"/>
        <dbReference type="EC" id="1.11.1.7"/>
    </reaction>
</comment>
<evidence type="ECO:0000256" key="5">
    <source>
        <dbReference type="ARBA" id="ARBA00022559"/>
    </source>
</evidence>
<dbReference type="Gene3D" id="1.10.520.10">
    <property type="match status" value="1"/>
</dbReference>
<evidence type="ECO:0000256" key="10">
    <source>
        <dbReference type="RuleBase" id="RU004241"/>
    </source>
</evidence>
<evidence type="ECO:0000313" key="12">
    <source>
        <dbReference type="EMBL" id="ESQ27407.1"/>
    </source>
</evidence>
<dbReference type="Pfam" id="PF00141">
    <property type="entry name" value="peroxidase"/>
    <property type="match status" value="1"/>
</dbReference>
<dbReference type="PANTHER" id="PTHR31235">
    <property type="entry name" value="PEROXIDASE 25-RELATED"/>
    <property type="match status" value="1"/>
</dbReference>
<evidence type="ECO:0000313" key="13">
    <source>
        <dbReference type="Proteomes" id="UP000030689"/>
    </source>
</evidence>
<evidence type="ECO:0000256" key="8">
    <source>
        <dbReference type="ARBA" id="ARBA00023002"/>
    </source>
</evidence>
<dbReference type="GO" id="GO:0140825">
    <property type="term" value="F:lactoperoxidase activity"/>
    <property type="evidence" value="ECO:0007669"/>
    <property type="project" value="UniProtKB-EC"/>
</dbReference>
<keyword evidence="8" id="KW-0560">Oxidoreductase</keyword>
<dbReference type="STRING" id="72664.V4KCD7"/>
<comment type="similarity">
    <text evidence="10">Belongs to the peroxidase family.</text>
</comment>
<evidence type="ECO:0000256" key="1">
    <source>
        <dbReference type="ARBA" id="ARBA00000189"/>
    </source>
</evidence>
<organism evidence="12 13">
    <name type="scientific">Eutrema salsugineum</name>
    <name type="common">Saltwater cress</name>
    <name type="synonym">Sisymbrium salsugineum</name>
    <dbReference type="NCBI Taxonomy" id="72664"/>
    <lineage>
        <taxon>Eukaryota</taxon>
        <taxon>Viridiplantae</taxon>
        <taxon>Streptophyta</taxon>
        <taxon>Embryophyta</taxon>
        <taxon>Tracheophyta</taxon>
        <taxon>Spermatophyta</taxon>
        <taxon>Magnoliopsida</taxon>
        <taxon>eudicotyledons</taxon>
        <taxon>Gunneridae</taxon>
        <taxon>Pentapetalae</taxon>
        <taxon>rosids</taxon>
        <taxon>malvids</taxon>
        <taxon>Brassicales</taxon>
        <taxon>Brassicaceae</taxon>
        <taxon>Eutremeae</taxon>
        <taxon>Eutrema</taxon>
    </lineage>
</organism>
<dbReference type="GO" id="GO:0006979">
    <property type="term" value="P:response to oxidative stress"/>
    <property type="evidence" value="ECO:0007669"/>
    <property type="project" value="InterPro"/>
</dbReference>
<dbReference type="KEGG" id="eus:EUTSA_v10019729mg"/>
<dbReference type="InterPro" id="IPR002016">
    <property type="entry name" value="Haem_peroxidase"/>
</dbReference>
<evidence type="ECO:0000256" key="6">
    <source>
        <dbReference type="ARBA" id="ARBA00022617"/>
    </source>
</evidence>
<gene>
    <name evidence="12" type="ORF">EUTSA_v10019729mg</name>
</gene>
<dbReference type="EMBL" id="KI517953">
    <property type="protein sequence ID" value="ESQ27407.1"/>
    <property type="molecule type" value="Genomic_DNA"/>
</dbReference>
<evidence type="ECO:0000256" key="7">
    <source>
        <dbReference type="ARBA" id="ARBA00022723"/>
    </source>
</evidence>
<dbReference type="PRINTS" id="PR00461">
    <property type="entry name" value="PLPEROXIDASE"/>
</dbReference>
<dbReference type="InterPro" id="IPR010255">
    <property type="entry name" value="Haem_peroxidase_sf"/>
</dbReference>
<evidence type="ECO:0000256" key="9">
    <source>
        <dbReference type="ARBA" id="ARBA00023004"/>
    </source>
</evidence>
<dbReference type="Gene3D" id="1.10.420.10">
    <property type="entry name" value="Peroxidase, domain 2"/>
    <property type="match status" value="2"/>
</dbReference>
<comment type="cofactor">
    <cofactor evidence="2">
        <name>Ca(2+)</name>
        <dbReference type="ChEBI" id="CHEBI:29108"/>
    </cofactor>
</comment>
<reference evidence="12 13" key="1">
    <citation type="journal article" date="2013" name="Front. Plant Sci.">
        <title>The Reference Genome of the Halophytic Plant Eutrema salsugineum.</title>
        <authorList>
            <person name="Yang R."/>
            <person name="Jarvis D.E."/>
            <person name="Chen H."/>
            <person name="Beilstein M.A."/>
            <person name="Grimwood J."/>
            <person name="Jenkins J."/>
            <person name="Shu S."/>
            <person name="Prochnik S."/>
            <person name="Xin M."/>
            <person name="Ma C."/>
            <person name="Schmutz J."/>
            <person name="Wing R.A."/>
            <person name="Mitchell-Olds T."/>
            <person name="Schumaker K.S."/>
            <person name="Wang X."/>
        </authorList>
    </citation>
    <scope>NUCLEOTIDE SEQUENCE [LARGE SCALE GENOMIC DNA]</scope>
</reference>
<dbReference type="AlphaFoldDB" id="V4KCD7"/>
<feature type="non-terminal residue" evidence="12">
    <location>
        <position position="1"/>
    </location>
</feature>
<evidence type="ECO:0000256" key="3">
    <source>
        <dbReference type="ARBA" id="ARBA00001970"/>
    </source>
</evidence>
<protein>
    <recommendedName>
        <fullName evidence="4">peroxidase</fullName>
        <ecNumber evidence="4">1.11.1.7</ecNumber>
    </recommendedName>
</protein>
<evidence type="ECO:0000259" key="11">
    <source>
        <dbReference type="PROSITE" id="PS50873"/>
    </source>
</evidence>
<name>V4KCD7_EUTSA</name>
<dbReference type="Proteomes" id="UP000030689">
    <property type="component" value="Unassembled WGS sequence"/>
</dbReference>
<keyword evidence="5" id="KW-0575">Peroxidase</keyword>
<feature type="domain" description="Plant heme peroxidase family profile" evidence="11">
    <location>
        <begin position="1"/>
        <end position="81"/>
    </location>
</feature>
<accession>V4KCD7</accession>
<sequence length="163" mass="17791">DVRGFKIIDDAKAKLEGVCLGNVSCSDIVALAACLFYQIPASRRDGLISTAENAANLQDAQDNIETLKSKFSDQGLSDRDLGGDVGVKIPLDWDGDSILNNIKSGRTITASDSILYQDATTKKIIDNYLSNTTTFALDFDGAMWKMDMEKQSFGEGMESQLRH</sequence>
<dbReference type="EC" id="1.11.1.7" evidence="4"/>
<evidence type="ECO:0000256" key="4">
    <source>
        <dbReference type="ARBA" id="ARBA00012313"/>
    </source>
</evidence>
<dbReference type="InterPro" id="IPR000823">
    <property type="entry name" value="Peroxidase_pln"/>
</dbReference>
<dbReference type="SUPFAM" id="SSF48113">
    <property type="entry name" value="Heme-dependent peroxidases"/>
    <property type="match status" value="1"/>
</dbReference>
<keyword evidence="6" id="KW-0349">Heme</keyword>
<dbReference type="GO" id="GO:0020037">
    <property type="term" value="F:heme binding"/>
    <property type="evidence" value="ECO:0007669"/>
    <property type="project" value="InterPro"/>
</dbReference>
<dbReference type="Gramene" id="ESQ27407">
    <property type="protein sequence ID" value="ESQ27407"/>
    <property type="gene ID" value="EUTSA_v10019729mg"/>
</dbReference>
<dbReference type="eggNOG" id="ENOG502QQ2G">
    <property type="taxonomic scope" value="Eukaryota"/>
</dbReference>
<keyword evidence="7" id="KW-0479">Metal-binding</keyword>
<keyword evidence="9" id="KW-0408">Iron</keyword>
<proteinExistence type="inferred from homology"/>
<keyword evidence="13" id="KW-1185">Reference proteome</keyword>
<dbReference type="PROSITE" id="PS50873">
    <property type="entry name" value="PEROXIDASE_4"/>
    <property type="match status" value="1"/>
</dbReference>